<dbReference type="SUPFAM" id="SSF53474">
    <property type="entry name" value="alpha/beta-Hydrolases"/>
    <property type="match status" value="1"/>
</dbReference>
<dbReference type="RefSeq" id="WP_238847190.1">
    <property type="nucleotide sequence ID" value="NZ_CP046172.1"/>
</dbReference>
<gene>
    <name evidence="3" type="ORF">F5544_10990</name>
</gene>
<evidence type="ECO:0000256" key="1">
    <source>
        <dbReference type="ARBA" id="ARBA00022801"/>
    </source>
</evidence>
<dbReference type="Gene3D" id="1.10.260.130">
    <property type="match status" value="1"/>
</dbReference>
<dbReference type="GO" id="GO:0004806">
    <property type="term" value="F:triacylglycerol lipase activity"/>
    <property type="evidence" value="ECO:0007669"/>
    <property type="project" value="InterPro"/>
</dbReference>
<evidence type="ECO:0000313" key="3">
    <source>
        <dbReference type="EMBL" id="QIS10093.1"/>
    </source>
</evidence>
<protein>
    <submittedName>
        <fullName evidence="3">Lipase</fullName>
    </submittedName>
</protein>
<keyword evidence="4" id="KW-1185">Reference proteome</keyword>
<keyword evidence="2" id="KW-0732">Signal</keyword>
<dbReference type="InterPro" id="IPR005152">
    <property type="entry name" value="Lipase_secreted"/>
</dbReference>
<evidence type="ECO:0000256" key="2">
    <source>
        <dbReference type="SAM" id="SignalP"/>
    </source>
</evidence>
<dbReference type="Pfam" id="PF03583">
    <property type="entry name" value="LIP"/>
    <property type="match status" value="1"/>
</dbReference>
<dbReference type="PANTHER" id="PTHR34853:SF5">
    <property type="entry name" value="LIP-DOMAIN-CONTAINING PROTEIN-RELATED"/>
    <property type="match status" value="1"/>
</dbReference>
<reference evidence="3 4" key="1">
    <citation type="journal article" date="2019" name="ACS Chem. Biol.">
        <title>Identification and Mobilization of a Cryptic Antibiotic Biosynthesis Gene Locus from a Human-Pathogenic Nocardia Isolate.</title>
        <authorList>
            <person name="Herisse M."/>
            <person name="Ishida K."/>
            <person name="Porter J.L."/>
            <person name="Howden B."/>
            <person name="Hertweck C."/>
            <person name="Stinear T.P."/>
            <person name="Pidot S.J."/>
        </authorList>
    </citation>
    <scope>NUCLEOTIDE SEQUENCE [LARGE SCALE GENOMIC DNA]</scope>
    <source>
        <strain evidence="3 4">AUSMDU00012717</strain>
    </source>
</reference>
<dbReference type="PANTHER" id="PTHR34853">
    <property type="match status" value="1"/>
</dbReference>
<accession>A0A6G9YAM3</accession>
<organism evidence="3 4">
    <name type="scientific">Nocardia arthritidis</name>
    <dbReference type="NCBI Taxonomy" id="228602"/>
    <lineage>
        <taxon>Bacteria</taxon>
        <taxon>Bacillati</taxon>
        <taxon>Actinomycetota</taxon>
        <taxon>Actinomycetes</taxon>
        <taxon>Mycobacteriales</taxon>
        <taxon>Nocardiaceae</taxon>
        <taxon>Nocardia</taxon>
    </lineage>
</organism>
<dbReference type="EMBL" id="CP046172">
    <property type="protein sequence ID" value="QIS10093.1"/>
    <property type="molecule type" value="Genomic_DNA"/>
</dbReference>
<name>A0A6G9YAM3_9NOCA</name>
<dbReference type="InterPro" id="IPR029058">
    <property type="entry name" value="AB_hydrolase_fold"/>
</dbReference>
<sequence length="467" mass="50268">MRQRRRHRWRRFLAAATTLGILMPLTAHLTATADPQAPPGIEQPPALTLPPEFDEFYRPPADVVAAAAPGQVLRAREIHPAMFGFAQLNADAWQLLYRTTNTFGQAISTVTTVLKPRGRRPEGGRKLLSYQIAEDSAAQYCAPSYVVQAGSIPFDYVNAFELFFPIATGLGQGWTVALPDYEGPNSSYGTSVLNAQTTLDGIRAVESFEPAQLSGPQTPAALWGYSGGTVPTSFAAEIKDTYAPELNIVGIAAGGIAAADYTTALQHNNNGTYTGLIMGVFAGLANEYPEFMQLLRDNLDLPTQLLLGSKLLLCHPIGSAFFPFYNYLAAFHGGNPLDNPIVQRIIAENSLGQHTPSVPVYLYHAQYDEILPNAGVDRLVDKYCHDGAPSVTYVRELLAEHISGAGAQIPGAFNWLRDRLNGQPAQPGCAISSPTSVLTDADFLPTALDLIPTAVRALFGQAIGADK</sequence>
<dbReference type="KEGG" id="nah:F5544_10990"/>
<dbReference type="AlphaFoldDB" id="A0A6G9YAM3"/>
<evidence type="ECO:0000313" key="4">
    <source>
        <dbReference type="Proteomes" id="UP000503540"/>
    </source>
</evidence>
<feature type="chain" id="PRO_5026342236" evidence="2">
    <location>
        <begin position="34"/>
        <end position="467"/>
    </location>
</feature>
<dbReference type="Proteomes" id="UP000503540">
    <property type="component" value="Chromosome"/>
</dbReference>
<proteinExistence type="predicted"/>
<dbReference type="GO" id="GO:0016042">
    <property type="term" value="P:lipid catabolic process"/>
    <property type="evidence" value="ECO:0007669"/>
    <property type="project" value="InterPro"/>
</dbReference>
<keyword evidence="1" id="KW-0378">Hydrolase</keyword>
<dbReference type="Gene3D" id="3.40.50.1820">
    <property type="entry name" value="alpha/beta hydrolase"/>
    <property type="match status" value="1"/>
</dbReference>
<feature type="signal peptide" evidence="2">
    <location>
        <begin position="1"/>
        <end position="33"/>
    </location>
</feature>